<organism evidence="1 2">
    <name type="scientific">Phlebia brevispora</name>
    <dbReference type="NCBI Taxonomy" id="194682"/>
    <lineage>
        <taxon>Eukaryota</taxon>
        <taxon>Fungi</taxon>
        <taxon>Dikarya</taxon>
        <taxon>Basidiomycota</taxon>
        <taxon>Agaricomycotina</taxon>
        <taxon>Agaricomycetes</taxon>
        <taxon>Polyporales</taxon>
        <taxon>Meruliaceae</taxon>
        <taxon>Phlebia</taxon>
    </lineage>
</organism>
<sequence length="325" mass="36156">MSLLHYLSYVASGLLWLSELIEEHSRIAKHIGQRGIYVIILLHVLLFLFDSLPLHLVAFSIVCHVVYLQNFTPQWPMVSLTSFTFLASCAMVVIDHFLWFFHFARVTQDARLKARMSYRTRPVTDVPGFADIATFFGICVWLAPLFLFLSLSANDNALPLNLSGQSSVPNTPTVASRPMIIGTRGSLFKTLYAALPLDSLPRLRPRPKKRDSSQGIIAPPSPSPRLIPSAMSSPALERVPSMTHLPPSPLSPPRRSTDTSVLQRSDSPNLFQSNERASSPFSLAAPPRRTSGTSGSPSIRSTHEGRLEMRRVVSASHADYHFEQR</sequence>
<reference evidence="1" key="1">
    <citation type="submission" date="2022-07" db="EMBL/GenBank/DDBJ databases">
        <title>Genome Sequence of Phlebia brevispora.</title>
        <authorList>
            <person name="Buettner E."/>
        </authorList>
    </citation>
    <scope>NUCLEOTIDE SEQUENCE</scope>
    <source>
        <strain evidence="1">MPL23</strain>
    </source>
</reference>
<evidence type="ECO:0000313" key="2">
    <source>
        <dbReference type="Proteomes" id="UP001148662"/>
    </source>
</evidence>
<keyword evidence="2" id="KW-1185">Reference proteome</keyword>
<accession>A0ACC1TEA4</accession>
<name>A0ACC1TEA4_9APHY</name>
<gene>
    <name evidence="1" type="ORF">NM688_g544</name>
</gene>
<dbReference type="Proteomes" id="UP001148662">
    <property type="component" value="Unassembled WGS sequence"/>
</dbReference>
<comment type="caution">
    <text evidence="1">The sequence shown here is derived from an EMBL/GenBank/DDBJ whole genome shotgun (WGS) entry which is preliminary data.</text>
</comment>
<evidence type="ECO:0000313" key="1">
    <source>
        <dbReference type="EMBL" id="KAJ3559092.1"/>
    </source>
</evidence>
<dbReference type="EMBL" id="JANHOG010000046">
    <property type="protein sequence ID" value="KAJ3559092.1"/>
    <property type="molecule type" value="Genomic_DNA"/>
</dbReference>
<proteinExistence type="predicted"/>
<protein>
    <submittedName>
        <fullName evidence="1">Uncharacterized protein</fullName>
    </submittedName>
</protein>